<reference evidence="2" key="1">
    <citation type="submission" date="2023-07" db="EMBL/GenBank/DDBJ databases">
        <title>Genomic Encyclopedia of Type Strains, Phase IV (KMG-IV): sequencing the most valuable type-strain genomes for metagenomic binning, comparative biology and taxonomic classification.</title>
        <authorList>
            <person name="Goeker M."/>
        </authorList>
    </citation>
    <scope>NUCLEOTIDE SEQUENCE</scope>
    <source>
        <strain evidence="2">DSM 24202</strain>
    </source>
</reference>
<comment type="caution">
    <text evidence="2">The sequence shown here is derived from an EMBL/GenBank/DDBJ whole genome shotgun (WGS) entry which is preliminary data.</text>
</comment>
<keyword evidence="3" id="KW-1185">Reference proteome</keyword>
<evidence type="ECO:0000256" key="1">
    <source>
        <dbReference type="SAM" id="SignalP"/>
    </source>
</evidence>
<protein>
    <submittedName>
        <fullName evidence="2">Uncharacterized protein</fullName>
    </submittedName>
</protein>
<evidence type="ECO:0000313" key="2">
    <source>
        <dbReference type="EMBL" id="MDQ0290172.1"/>
    </source>
</evidence>
<dbReference type="RefSeq" id="WP_307261587.1">
    <property type="nucleotide sequence ID" value="NZ_JAUSVL010000001.1"/>
</dbReference>
<accession>A0AAE4AQ87</accession>
<keyword evidence="1" id="KW-0732">Signal</keyword>
<organism evidence="2 3">
    <name type="scientific">Oligosphaera ethanolica</name>
    <dbReference type="NCBI Taxonomy" id="760260"/>
    <lineage>
        <taxon>Bacteria</taxon>
        <taxon>Pseudomonadati</taxon>
        <taxon>Lentisphaerota</taxon>
        <taxon>Oligosphaeria</taxon>
        <taxon>Oligosphaerales</taxon>
        <taxon>Oligosphaeraceae</taxon>
        <taxon>Oligosphaera</taxon>
    </lineage>
</organism>
<evidence type="ECO:0000313" key="3">
    <source>
        <dbReference type="Proteomes" id="UP001238163"/>
    </source>
</evidence>
<dbReference type="AlphaFoldDB" id="A0AAE4AQ87"/>
<feature type="signal peptide" evidence="1">
    <location>
        <begin position="1"/>
        <end position="20"/>
    </location>
</feature>
<dbReference type="EMBL" id="JAUSVL010000001">
    <property type="protein sequence ID" value="MDQ0290172.1"/>
    <property type="molecule type" value="Genomic_DNA"/>
</dbReference>
<sequence length="194" mass="20656">MTSLMHILLLFVLLALPVRAAYQYTEVNEGGYFELNAPSSFDITFLKVTGDGLENVGFYTIADDGSTSAIQQATKTGKNSWSFGEFDAGARVGIWVSSHSGYEFTSSDYFADQGTPSINRDNGDGTFTLGGWVVTGGGNHNQNAFFTYGAEIIITDPGWTSGAPLPGTLASCIIGTGIIATAGSRRQRRKSQPS</sequence>
<proteinExistence type="predicted"/>
<gene>
    <name evidence="2" type="ORF">J3R75_002279</name>
</gene>
<dbReference type="Proteomes" id="UP001238163">
    <property type="component" value="Unassembled WGS sequence"/>
</dbReference>
<name>A0AAE4AQ87_9BACT</name>
<feature type="chain" id="PRO_5041905164" evidence="1">
    <location>
        <begin position="21"/>
        <end position="194"/>
    </location>
</feature>